<evidence type="ECO:0000313" key="2">
    <source>
        <dbReference type="Proteomes" id="UP000265916"/>
    </source>
</evidence>
<sequence length="102" mass="11905">MAYLKQLAKLPSKNITYLKYKDTFYVIYNYSYKRNSNGNPQSKKITIGKLVDKEAGIFLPNENYLKVYDNPDFIKNETKPEDISLSEVKYTRPEGLLQTVKL</sequence>
<dbReference type="OrthoDB" id="1828538at2"/>
<dbReference type="RefSeq" id="WP_119532723.1">
    <property type="nucleotide sequence ID" value="NZ_NRJG01000193.1"/>
</dbReference>
<protein>
    <submittedName>
        <fullName evidence="1">Uncharacterized protein</fullName>
    </submittedName>
</protein>
<dbReference type="Proteomes" id="UP000265916">
    <property type="component" value="Unassembled WGS sequence"/>
</dbReference>
<dbReference type="AlphaFoldDB" id="A0A3A1YAR1"/>
<evidence type="ECO:0000313" key="1">
    <source>
        <dbReference type="EMBL" id="RIY34621.1"/>
    </source>
</evidence>
<accession>A0A3A1YAR1</accession>
<gene>
    <name evidence="1" type="ORF">CKF58_08020</name>
</gene>
<dbReference type="EMBL" id="NRJG01000193">
    <property type="protein sequence ID" value="RIY34621.1"/>
    <property type="molecule type" value="Genomic_DNA"/>
</dbReference>
<proteinExistence type="predicted"/>
<name>A0A3A1YAR1_9GAMM</name>
<reference evidence="1 2" key="1">
    <citation type="submission" date="2017-08" db="EMBL/GenBank/DDBJ databases">
        <title>Reclassification of Bisgaard taxon 37 and 44.</title>
        <authorList>
            <person name="Christensen H."/>
        </authorList>
    </citation>
    <scope>NUCLEOTIDE SEQUENCE [LARGE SCALE GENOMIC DNA]</scope>
    <source>
        <strain evidence="1 2">111</strain>
    </source>
</reference>
<comment type="caution">
    <text evidence="1">The sequence shown here is derived from an EMBL/GenBank/DDBJ whole genome shotgun (WGS) entry which is preliminary data.</text>
</comment>
<keyword evidence="2" id="KW-1185">Reference proteome</keyword>
<organism evidence="1 2">
    <name type="scientific">Psittacicella hinzii</name>
    <dbReference type="NCBI Taxonomy" id="2028575"/>
    <lineage>
        <taxon>Bacteria</taxon>
        <taxon>Pseudomonadati</taxon>
        <taxon>Pseudomonadota</taxon>
        <taxon>Gammaproteobacteria</taxon>
        <taxon>Pasteurellales</taxon>
        <taxon>Psittacicellaceae</taxon>
        <taxon>Psittacicella</taxon>
    </lineage>
</organism>